<evidence type="ECO:0000256" key="16">
    <source>
        <dbReference type="SAM" id="MobiDB-lite"/>
    </source>
</evidence>
<evidence type="ECO:0000313" key="19">
    <source>
        <dbReference type="Proteomes" id="UP001266305"/>
    </source>
</evidence>
<evidence type="ECO:0000256" key="10">
    <source>
        <dbReference type="ARBA" id="ARBA00022753"/>
    </source>
</evidence>
<keyword evidence="11" id="KW-0378">Hydrolase</keyword>
<keyword evidence="13" id="KW-1015">Disulfide bond</keyword>
<keyword evidence="7" id="KW-0645">Protease</keyword>
<dbReference type="Proteomes" id="UP001266305">
    <property type="component" value="Unassembled WGS sequence"/>
</dbReference>
<dbReference type="PANTHER" id="PTHR47966">
    <property type="entry name" value="BETA-SITE APP-CLEAVING ENZYME, ISOFORM A-RELATED"/>
    <property type="match status" value="1"/>
</dbReference>
<dbReference type="Gene3D" id="2.40.70.10">
    <property type="entry name" value="Acid Proteases"/>
    <property type="match status" value="1"/>
</dbReference>
<comment type="function">
    <text evidence="15">May have a role in immune function. Probably involved in the processing of antigenic peptides during MHC class II-mediated antigen presentation. May play a role in activation-induced lymphocyte depletion in the thymus, and in neuronal degeneration and glial cell activation in the brain.</text>
</comment>
<evidence type="ECO:0000256" key="1">
    <source>
        <dbReference type="ARBA" id="ARBA00001898"/>
    </source>
</evidence>
<comment type="caution">
    <text evidence="18">The sequence shown here is derived from an EMBL/GenBank/DDBJ whole genome shotgun (WGS) entry which is preliminary data.</text>
</comment>
<evidence type="ECO:0000256" key="12">
    <source>
        <dbReference type="ARBA" id="ARBA00023145"/>
    </source>
</evidence>
<keyword evidence="14" id="KW-0325">Glycoprotein</keyword>
<dbReference type="InterPro" id="IPR012848">
    <property type="entry name" value="Aspartic_peptidase_N"/>
</dbReference>
<feature type="domain" description="Peptidase A1" evidence="17">
    <location>
        <begin position="177"/>
        <end position="244"/>
    </location>
</feature>
<feature type="region of interest" description="Disordered" evidence="16">
    <location>
        <begin position="224"/>
        <end position="244"/>
    </location>
</feature>
<evidence type="ECO:0000256" key="7">
    <source>
        <dbReference type="ARBA" id="ARBA00022670"/>
    </source>
</evidence>
<dbReference type="PROSITE" id="PS00141">
    <property type="entry name" value="ASP_PROTEASE"/>
    <property type="match status" value="1"/>
</dbReference>
<accession>A0ABQ9TNP8</accession>
<name>A0ABQ9TNP8_SAGOE</name>
<evidence type="ECO:0000259" key="17">
    <source>
        <dbReference type="PROSITE" id="PS51767"/>
    </source>
</evidence>
<evidence type="ECO:0000256" key="14">
    <source>
        <dbReference type="ARBA" id="ARBA00023180"/>
    </source>
</evidence>
<dbReference type="PROSITE" id="PS51767">
    <property type="entry name" value="PEPTIDASE_A1"/>
    <property type="match status" value="1"/>
</dbReference>
<keyword evidence="10" id="KW-0967">Endosome</keyword>
<dbReference type="InterPro" id="IPR001969">
    <property type="entry name" value="Aspartic_peptidase_AS"/>
</dbReference>
<evidence type="ECO:0000256" key="8">
    <source>
        <dbReference type="ARBA" id="ARBA00022729"/>
    </source>
</evidence>
<keyword evidence="9" id="KW-0064">Aspartyl protease</keyword>
<dbReference type="InterPro" id="IPR021109">
    <property type="entry name" value="Peptidase_aspartic_dom_sf"/>
</dbReference>
<comment type="subunit">
    <text evidence="4">Homodimer; disulfide-linked.</text>
</comment>
<proteinExistence type="inferred from homology"/>
<comment type="catalytic activity">
    <reaction evidence="1">
        <text>Similar to cathepsin D, but slightly broader specificity.</text>
        <dbReference type="EC" id="3.4.23.34"/>
    </reaction>
</comment>
<dbReference type="EC" id="3.4.23.34" evidence="5"/>
<sequence length="244" mass="27076">MRLGRLSGREGADPTCTLRAVLQNPSSVISTWPLRKWDGNEGKREAEAQVLIIQSFVSRVPLRKHPSLKKKLRARSQLSEFLKSQNLDMMQSTESCSMDQSANEPLINYLDVRPPGVRAGERWEWEEGPASGMASATSAALKAIVDFFTWMDDAWGLSPWVPMELAKQAPMYTNMEYFGTISIGSPPQNFTVIFDTGSSNLWVPSVYCTSPACSKWCQEPQQRMSGVPPWEAKPGTWGKGGLGS</sequence>
<reference evidence="18 19" key="1">
    <citation type="submission" date="2023-05" db="EMBL/GenBank/DDBJ databases">
        <title>B98-5 Cell Line De Novo Hybrid Assembly: An Optical Mapping Approach.</title>
        <authorList>
            <person name="Kananen K."/>
            <person name="Auerbach J.A."/>
            <person name="Kautto E."/>
            <person name="Blachly J.S."/>
        </authorList>
    </citation>
    <scope>NUCLEOTIDE SEQUENCE [LARGE SCALE GENOMIC DNA]</scope>
    <source>
        <strain evidence="18">B95-8</strain>
        <tissue evidence="18">Cell line</tissue>
    </source>
</reference>
<evidence type="ECO:0000256" key="2">
    <source>
        <dbReference type="ARBA" id="ARBA00004177"/>
    </source>
</evidence>
<evidence type="ECO:0000256" key="6">
    <source>
        <dbReference type="ARBA" id="ARBA00015580"/>
    </source>
</evidence>
<dbReference type="PANTHER" id="PTHR47966:SF26">
    <property type="entry name" value="CATHEPSIN E"/>
    <property type="match status" value="1"/>
</dbReference>
<evidence type="ECO:0000313" key="18">
    <source>
        <dbReference type="EMBL" id="KAK2086389.1"/>
    </source>
</evidence>
<evidence type="ECO:0000256" key="4">
    <source>
        <dbReference type="ARBA" id="ARBA00011748"/>
    </source>
</evidence>
<dbReference type="InterPro" id="IPR033121">
    <property type="entry name" value="PEPTIDASE_A1"/>
</dbReference>
<evidence type="ECO:0000256" key="15">
    <source>
        <dbReference type="ARBA" id="ARBA00024985"/>
    </source>
</evidence>
<dbReference type="SUPFAM" id="SSF50630">
    <property type="entry name" value="Acid proteases"/>
    <property type="match status" value="1"/>
</dbReference>
<evidence type="ECO:0000256" key="11">
    <source>
        <dbReference type="ARBA" id="ARBA00022801"/>
    </source>
</evidence>
<protein>
    <recommendedName>
        <fullName evidence="6">Cathepsin E</fullName>
        <ecNumber evidence="5">3.4.23.34</ecNumber>
    </recommendedName>
</protein>
<evidence type="ECO:0000256" key="9">
    <source>
        <dbReference type="ARBA" id="ARBA00022750"/>
    </source>
</evidence>
<dbReference type="Pfam" id="PF00026">
    <property type="entry name" value="Asp"/>
    <property type="match status" value="1"/>
</dbReference>
<evidence type="ECO:0000256" key="3">
    <source>
        <dbReference type="ARBA" id="ARBA00007447"/>
    </source>
</evidence>
<comment type="subcellular location">
    <subcellularLocation>
        <location evidence="2">Endosome</location>
    </subcellularLocation>
</comment>
<dbReference type="Pfam" id="PF07966">
    <property type="entry name" value="A1_Propeptide"/>
    <property type="match status" value="1"/>
</dbReference>
<evidence type="ECO:0000256" key="13">
    <source>
        <dbReference type="ARBA" id="ARBA00023157"/>
    </source>
</evidence>
<gene>
    <name evidence="18" type="ORF">P7K49_035814</name>
</gene>
<comment type="similarity">
    <text evidence="3">Belongs to the peptidase A1 family.</text>
</comment>
<dbReference type="EMBL" id="JASSZA010000020">
    <property type="protein sequence ID" value="KAK2086389.1"/>
    <property type="molecule type" value="Genomic_DNA"/>
</dbReference>
<keyword evidence="19" id="KW-1185">Reference proteome</keyword>
<keyword evidence="12" id="KW-0865">Zymogen</keyword>
<dbReference type="InterPro" id="IPR001461">
    <property type="entry name" value="Aspartic_peptidase_A1"/>
</dbReference>
<keyword evidence="8" id="KW-0732">Signal</keyword>
<organism evidence="18 19">
    <name type="scientific">Saguinus oedipus</name>
    <name type="common">Cotton-top tamarin</name>
    <name type="synonym">Oedipomidas oedipus</name>
    <dbReference type="NCBI Taxonomy" id="9490"/>
    <lineage>
        <taxon>Eukaryota</taxon>
        <taxon>Metazoa</taxon>
        <taxon>Chordata</taxon>
        <taxon>Craniata</taxon>
        <taxon>Vertebrata</taxon>
        <taxon>Euteleostomi</taxon>
        <taxon>Mammalia</taxon>
        <taxon>Eutheria</taxon>
        <taxon>Euarchontoglires</taxon>
        <taxon>Primates</taxon>
        <taxon>Haplorrhini</taxon>
        <taxon>Platyrrhini</taxon>
        <taxon>Cebidae</taxon>
        <taxon>Callitrichinae</taxon>
        <taxon>Saguinus</taxon>
    </lineage>
</organism>
<evidence type="ECO:0000256" key="5">
    <source>
        <dbReference type="ARBA" id="ARBA00013240"/>
    </source>
</evidence>